<dbReference type="PANTHER" id="PTHR43736:SF1">
    <property type="entry name" value="DIHYDRONEOPTERIN TRIPHOSPHATE DIPHOSPHATASE"/>
    <property type="match status" value="1"/>
</dbReference>
<evidence type="ECO:0000256" key="1">
    <source>
        <dbReference type="ARBA" id="ARBA00005582"/>
    </source>
</evidence>
<dbReference type="OrthoDB" id="9808993at2"/>
<dbReference type="AlphaFoldDB" id="A0A077LYL6"/>
<gene>
    <name evidence="3" type="ORF">BN12_2400016</name>
</gene>
<dbReference type="InterPro" id="IPR015797">
    <property type="entry name" value="NUDIX_hydrolase-like_dom_sf"/>
</dbReference>
<sequence length="261" mass="28986">MTLLVDPPRWPAYGRLWSHLVSDTSLEELHAFAAGLGIPRRGFEGDHYDVPEERFADVVAAGAQVSDIRGVVDALRHSGLRMAKRKGDRGVARVRGVGFPDGTSADVDLFTSARPYAEPRVFAAMVFLTDVAGDHALVYSPRRAEWGAPGGWREGSESVRRNAVREVHEETGLSLDEPSLLACGYERFAPLGPWRPGSGSDVLQVFRAEVTRRRPRLRPHPGDATTAHEWVSWEEFGERCAHLFWWPLAEAVFDPPTWGHA</sequence>
<proteinExistence type="inferred from homology"/>
<organism evidence="3 4">
    <name type="scientific">Nostocoides japonicum T1-X7</name>
    <dbReference type="NCBI Taxonomy" id="1194083"/>
    <lineage>
        <taxon>Bacteria</taxon>
        <taxon>Bacillati</taxon>
        <taxon>Actinomycetota</taxon>
        <taxon>Actinomycetes</taxon>
        <taxon>Micrococcales</taxon>
        <taxon>Intrasporangiaceae</taxon>
        <taxon>Nostocoides</taxon>
    </lineage>
</organism>
<evidence type="ECO:0000313" key="4">
    <source>
        <dbReference type="Proteomes" id="UP000035721"/>
    </source>
</evidence>
<dbReference type="PANTHER" id="PTHR43736">
    <property type="entry name" value="ADP-RIBOSE PYROPHOSPHATASE"/>
    <property type="match status" value="1"/>
</dbReference>
<dbReference type="Pfam" id="PF00293">
    <property type="entry name" value="NUDIX"/>
    <property type="match status" value="1"/>
</dbReference>
<dbReference type="RefSeq" id="WP_048554911.1">
    <property type="nucleotide sequence ID" value="NZ_HF570958.1"/>
</dbReference>
<feature type="domain" description="Nudix hydrolase" evidence="2">
    <location>
        <begin position="119"/>
        <end position="254"/>
    </location>
</feature>
<dbReference type="InterPro" id="IPR000086">
    <property type="entry name" value="NUDIX_hydrolase_dom"/>
</dbReference>
<dbReference type="Proteomes" id="UP000035721">
    <property type="component" value="Unassembled WGS sequence"/>
</dbReference>
<protein>
    <recommendedName>
        <fullName evidence="2">Nudix hydrolase domain-containing protein</fullName>
    </recommendedName>
</protein>
<reference evidence="3 4" key="1">
    <citation type="journal article" date="2013" name="ISME J.">
        <title>A metabolic model for members of the genus Tetrasphaera involved in enhanced biological phosphorus removal.</title>
        <authorList>
            <person name="Kristiansen R."/>
            <person name="Nguyen H.T.T."/>
            <person name="Saunders A.M."/>
            <person name="Nielsen J.L."/>
            <person name="Wimmer R."/>
            <person name="Le V.Q."/>
            <person name="McIlroy S.J."/>
            <person name="Petrovski S."/>
            <person name="Seviour R.J."/>
            <person name="Calteau A."/>
            <person name="Nielsen K.L."/>
            <person name="Nielsen P.H."/>
        </authorList>
    </citation>
    <scope>NUCLEOTIDE SEQUENCE [LARGE SCALE GENOMIC DNA]</scope>
    <source>
        <strain evidence="3 4">T1-X7</strain>
    </source>
</reference>
<dbReference type="Pfam" id="PF13223">
    <property type="entry name" value="DUF4031"/>
    <property type="match status" value="1"/>
</dbReference>
<comment type="caution">
    <text evidence="3">The sequence shown here is derived from an EMBL/GenBank/DDBJ whole genome shotgun (WGS) entry which is preliminary data.</text>
</comment>
<evidence type="ECO:0000259" key="2">
    <source>
        <dbReference type="PROSITE" id="PS51462"/>
    </source>
</evidence>
<comment type="similarity">
    <text evidence="1">Belongs to the Nudix hydrolase family.</text>
</comment>
<dbReference type="InterPro" id="IPR025109">
    <property type="entry name" value="DUF4031"/>
</dbReference>
<name>A0A077LYL6_9MICO</name>
<dbReference type="EMBL" id="CAJB01000158">
    <property type="protein sequence ID" value="CCH78002.1"/>
    <property type="molecule type" value="Genomic_DNA"/>
</dbReference>
<accession>A0A077LYL6</accession>
<dbReference type="Gene3D" id="3.90.79.10">
    <property type="entry name" value="Nucleoside Triphosphate Pyrophosphohydrolase"/>
    <property type="match status" value="1"/>
</dbReference>
<evidence type="ECO:0000313" key="3">
    <source>
        <dbReference type="EMBL" id="CCH78002.1"/>
    </source>
</evidence>
<keyword evidence="4" id="KW-1185">Reference proteome</keyword>
<dbReference type="CDD" id="cd02883">
    <property type="entry name" value="NUDIX_Hydrolase"/>
    <property type="match status" value="1"/>
</dbReference>
<dbReference type="STRING" id="1194083.BN12_2400016"/>
<dbReference type="SUPFAM" id="SSF55811">
    <property type="entry name" value="Nudix"/>
    <property type="match status" value="1"/>
</dbReference>
<dbReference type="PROSITE" id="PS51462">
    <property type="entry name" value="NUDIX"/>
    <property type="match status" value="1"/>
</dbReference>